<evidence type="ECO:0000256" key="5">
    <source>
        <dbReference type="ARBA" id="ARBA00022676"/>
    </source>
</evidence>
<comment type="caution">
    <text evidence="13">The sequence shown here is derived from an EMBL/GenBank/DDBJ whole genome shotgun (WGS) entry which is preliminary data.</text>
</comment>
<evidence type="ECO:0000256" key="11">
    <source>
        <dbReference type="ARBA" id="ARBA00023136"/>
    </source>
</evidence>
<keyword evidence="8" id="KW-0547">Nucleotide-binding</keyword>
<dbReference type="InterPro" id="IPR026050">
    <property type="entry name" value="C1GALT1/C1GALT1_chp1"/>
</dbReference>
<keyword evidence="10" id="KW-1133">Transmembrane helix</keyword>
<evidence type="ECO:0000259" key="12">
    <source>
        <dbReference type="Pfam" id="PF02434"/>
    </source>
</evidence>
<evidence type="ECO:0000256" key="10">
    <source>
        <dbReference type="ARBA" id="ARBA00022989"/>
    </source>
</evidence>
<comment type="subcellular location">
    <subcellularLocation>
        <location evidence="1">Membrane</location>
        <topology evidence="1">Single-pass type II membrane protein</topology>
    </subcellularLocation>
</comment>
<evidence type="ECO:0000313" key="14">
    <source>
        <dbReference type="Proteomes" id="UP000749559"/>
    </source>
</evidence>
<comment type="similarity">
    <text evidence="3">Belongs to the glycosyltransferase 31 family. Beta3-Gal-T subfamily.</text>
</comment>
<dbReference type="AlphaFoldDB" id="A0A8J1THA7"/>
<evidence type="ECO:0000256" key="9">
    <source>
        <dbReference type="ARBA" id="ARBA00022968"/>
    </source>
</evidence>
<dbReference type="InterPro" id="IPR003378">
    <property type="entry name" value="Fringe-like_glycosylTrfase"/>
</dbReference>
<dbReference type="Proteomes" id="UP000749559">
    <property type="component" value="Unassembled WGS sequence"/>
</dbReference>
<proteinExistence type="inferred from homology"/>
<evidence type="ECO:0000313" key="13">
    <source>
        <dbReference type="EMBL" id="CAH1777767.1"/>
    </source>
</evidence>
<comment type="pathway">
    <text evidence="2">Protein modification; protein glycosylation.</text>
</comment>
<sequence>MSKLRIILAVHFYVLLICVIMVLFFKPNVYDVIQNRATDIAERAFAQKNQTHKQISKHYKILCWIMTSPTDLEKRTKHVRDTWAKHCDIDLYMSSQENTTFPTVGLNVTEGRAHISMKSKAAWTFIYENYLEKADYFLKGDPDTFIVVENLRRMLQNYNPNDAEIFGHMFYLGGGKHNVYMAGGPGIVASRESLKRMVEIAFRNSTWEKDCFPDGDSEDFKSCNCMIKAGAKPINCTDELGRERFLVYPPHTYIQRLLGGWYTKAYNADKGKNQGPNCCSEYPIGFHYIGPSIMYDMYYYFYKTKVDHKFDKIVDVHMQT</sequence>
<organism evidence="13 14">
    <name type="scientific">Owenia fusiformis</name>
    <name type="common">Polychaete worm</name>
    <dbReference type="NCBI Taxonomy" id="6347"/>
    <lineage>
        <taxon>Eukaryota</taxon>
        <taxon>Metazoa</taxon>
        <taxon>Spiralia</taxon>
        <taxon>Lophotrochozoa</taxon>
        <taxon>Annelida</taxon>
        <taxon>Polychaeta</taxon>
        <taxon>Sedentaria</taxon>
        <taxon>Canalipalpata</taxon>
        <taxon>Sabellida</taxon>
        <taxon>Oweniida</taxon>
        <taxon>Oweniidae</taxon>
        <taxon>Owenia</taxon>
    </lineage>
</organism>
<keyword evidence="7" id="KW-0812">Transmembrane</keyword>
<dbReference type="Pfam" id="PF02434">
    <property type="entry name" value="Fringe"/>
    <property type="match status" value="1"/>
</dbReference>
<evidence type="ECO:0000256" key="7">
    <source>
        <dbReference type="ARBA" id="ARBA00022692"/>
    </source>
</evidence>
<evidence type="ECO:0000256" key="8">
    <source>
        <dbReference type="ARBA" id="ARBA00022741"/>
    </source>
</evidence>
<dbReference type="GO" id="GO:0016020">
    <property type="term" value="C:membrane"/>
    <property type="evidence" value="ECO:0007669"/>
    <property type="project" value="UniProtKB-SubCell"/>
</dbReference>
<dbReference type="GO" id="GO:0000166">
    <property type="term" value="F:nucleotide binding"/>
    <property type="evidence" value="ECO:0007669"/>
    <property type="project" value="UniProtKB-KW"/>
</dbReference>
<name>A0A8J1THA7_OWEFU</name>
<evidence type="ECO:0000256" key="6">
    <source>
        <dbReference type="ARBA" id="ARBA00022679"/>
    </source>
</evidence>
<keyword evidence="14" id="KW-1185">Reference proteome</keyword>
<dbReference type="PANTHER" id="PTHR23033:SF14">
    <property type="entry name" value="GLYCOPROTEIN-N-ACETYLGALACTOSAMINE 3-BETA-GALACTOSYLTRANSFERASE 1-RELATED"/>
    <property type="match status" value="1"/>
</dbReference>
<feature type="domain" description="Fringe-like glycosyltransferase" evidence="12">
    <location>
        <begin position="65"/>
        <end position="207"/>
    </location>
</feature>
<accession>A0A8J1THA7</accession>
<dbReference type="EC" id="2.4.1.122" evidence="4"/>
<keyword evidence="6" id="KW-0808">Transferase</keyword>
<protein>
    <recommendedName>
        <fullName evidence="4">N-acetylgalactosaminide beta-1,3-galactosyltransferase</fullName>
        <ecNumber evidence="4">2.4.1.122</ecNumber>
    </recommendedName>
</protein>
<dbReference type="UniPathway" id="UPA00378"/>
<dbReference type="OrthoDB" id="414175at2759"/>
<keyword evidence="9" id="KW-0735">Signal-anchor</keyword>
<dbReference type="EMBL" id="CAIIXF020000002">
    <property type="protein sequence ID" value="CAH1777767.1"/>
    <property type="molecule type" value="Genomic_DNA"/>
</dbReference>
<gene>
    <name evidence="13" type="ORF">OFUS_LOCUS4767</name>
</gene>
<evidence type="ECO:0000256" key="4">
    <source>
        <dbReference type="ARBA" id="ARBA00012557"/>
    </source>
</evidence>
<evidence type="ECO:0000256" key="3">
    <source>
        <dbReference type="ARBA" id="ARBA00006462"/>
    </source>
</evidence>
<dbReference type="PANTHER" id="PTHR23033">
    <property type="entry name" value="BETA1,3-GALACTOSYLTRANSFERASE"/>
    <property type="match status" value="1"/>
</dbReference>
<evidence type="ECO:0000256" key="2">
    <source>
        <dbReference type="ARBA" id="ARBA00004922"/>
    </source>
</evidence>
<keyword evidence="5" id="KW-0328">Glycosyltransferase</keyword>
<keyword evidence="11" id="KW-0472">Membrane</keyword>
<dbReference type="GO" id="GO:0016263">
    <property type="term" value="F:glycoprotein-N-acetylgalactosamine 3-beta-galactosyltransferase activity"/>
    <property type="evidence" value="ECO:0007669"/>
    <property type="project" value="UniProtKB-EC"/>
</dbReference>
<evidence type="ECO:0000256" key="1">
    <source>
        <dbReference type="ARBA" id="ARBA00004606"/>
    </source>
</evidence>
<reference evidence="13" key="1">
    <citation type="submission" date="2022-03" db="EMBL/GenBank/DDBJ databases">
        <authorList>
            <person name="Martin C."/>
        </authorList>
    </citation>
    <scope>NUCLEOTIDE SEQUENCE</scope>
</reference>
<dbReference type="Gene3D" id="3.90.550.50">
    <property type="match status" value="1"/>
</dbReference>